<gene>
    <name evidence="2" type="ORF">BFLFYP10_02012</name>
</gene>
<sequence>MEEDVTKIWNLSKVKSDLEKAYTNNSEEELLSILKDNSFLFYELHSRKFTMQPVFREISFGGELRCDFAWLNDNSDGPEWILLEVEKPKMKLFTKKDEPGADLNHAIEQVRSWRRYFNNNIGEKRRIFGAVKRFKFIIVGGSKEDWYSENATKWRMDFNNEENIEIHSSDIFVRPLQILEKDPGALFAFAEHPVCLNHQKLKDYWSHYEYMTKFINLV</sequence>
<dbReference type="AlphaFoldDB" id="A0A6N2V4F0"/>
<reference evidence="2" key="1">
    <citation type="submission" date="2019-11" db="EMBL/GenBank/DDBJ databases">
        <authorList>
            <person name="Feng L."/>
        </authorList>
    </citation>
    <scope>NUCLEOTIDE SEQUENCE</scope>
    <source>
        <strain evidence="2">BfaecisLFYP10</strain>
    </source>
</reference>
<evidence type="ECO:0000313" key="2">
    <source>
        <dbReference type="EMBL" id="VYT25334.1"/>
    </source>
</evidence>
<evidence type="ECO:0000259" key="1">
    <source>
        <dbReference type="Pfam" id="PF14082"/>
    </source>
</evidence>
<organism evidence="2">
    <name type="scientific">Bacteroides faecis</name>
    <dbReference type="NCBI Taxonomy" id="674529"/>
    <lineage>
        <taxon>Bacteria</taxon>
        <taxon>Pseudomonadati</taxon>
        <taxon>Bacteroidota</taxon>
        <taxon>Bacteroidia</taxon>
        <taxon>Bacteroidales</taxon>
        <taxon>Bacteroidaceae</taxon>
        <taxon>Bacteroides</taxon>
    </lineage>
</organism>
<name>A0A6N2V4F0_9BACE</name>
<protein>
    <recommendedName>
        <fullName evidence="1">Shedu protein SduA C-terminal domain-containing protein</fullName>
    </recommendedName>
</protein>
<dbReference type="RefSeq" id="WP_156729851.1">
    <property type="nucleotide sequence ID" value="NZ_CACRSZ010000049.1"/>
</dbReference>
<proteinExistence type="predicted"/>
<dbReference type="EMBL" id="CACRSZ010000049">
    <property type="protein sequence ID" value="VYT25334.1"/>
    <property type="molecule type" value="Genomic_DNA"/>
</dbReference>
<dbReference type="InterPro" id="IPR025359">
    <property type="entry name" value="SduA_C"/>
</dbReference>
<feature type="domain" description="Shedu protein SduA C-terminal" evidence="1">
    <location>
        <begin position="25"/>
        <end position="168"/>
    </location>
</feature>
<accession>A0A6N2V4F0</accession>
<dbReference type="Pfam" id="PF14082">
    <property type="entry name" value="SduA_C"/>
    <property type="match status" value="1"/>
</dbReference>